<dbReference type="PRINTS" id="PR00455">
    <property type="entry name" value="HTHTETR"/>
</dbReference>
<dbReference type="InterPro" id="IPR001647">
    <property type="entry name" value="HTH_TetR"/>
</dbReference>
<evidence type="ECO:0000259" key="3">
    <source>
        <dbReference type="PROSITE" id="PS50977"/>
    </source>
</evidence>
<dbReference type="PANTHER" id="PTHR30055:SF223">
    <property type="entry name" value="HTH-TYPE TRANSCRIPTIONAL REGULATOR UIDR"/>
    <property type="match status" value="1"/>
</dbReference>
<dbReference type="GO" id="GO:0000976">
    <property type="term" value="F:transcription cis-regulatory region binding"/>
    <property type="evidence" value="ECO:0007669"/>
    <property type="project" value="TreeGrafter"/>
</dbReference>
<evidence type="ECO:0000313" key="4">
    <source>
        <dbReference type="EMBL" id="RDJ24783.1"/>
    </source>
</evidence>
<dbReference type="Gene3D" id="1.10.357.10">
    <property type="entry name" value="Tetracycline Repressor, domain 2"/>
    <property type="match status" value="1"/>
</dbReference>
<evidence type="ECO:0000256" key="1">
    <source>
        <dbReference type="ARBA" id="ARBA00023125"/>
    </source>
</evidence>
<organism evidence="4 5">
    <name type="scientific">Bosea caraganae</name>
    <dbReference type="NCBI Taxonomy" id="2763117"/>
    <lineage>
        <taxon>Bacteria</taxon>
        <taxon>Pseudomonadati</taxon>
        <taxon>Pseudomonadota</taxon>
        <taxon>Alphaproteobacteria</taxon>
        <taxon>Hyphomicrobiales</taxon>
        <taxon>Boseaceae</taxon>
        <taxon>Bosea</taxon>
    </lineage>
</organism>
<dbReference type="PROSITE" id="PS50977">
    <property type="entry name" value="HTH_TETR_2"/>
    <property type="match status" value="1"/>
</dbReference>
<proteinExistence type="predicted"/>
<dbReference type="InterPro" id="IPR050109">
    <property type="entry name" value="HTH-type_TetR-like_transc_reg"/>
</dbReference>
<dbReference type="GO" id="GO:0003700">
    <property type="term" value="F:DNA-binding transcription factor activity"/>
    <property type="evidence" value="ECO:0007669"/>
    <property type="project" value="TreeGrafter"/>
</dbReference>
<protein>
    <submittedName>
        <fullName evidence="4">TetR/AcrR family transcriptional regulator</fullName>
    </submittedName>
</protein>
<name>A0A370L7I7_9HYPH</name>
<comment type="caution">
    <text evidence="4">The sequence shown here is derived from an EMBL/GenBank/DDBJ whole genome shotgun (WGS) entry which is preliminary data.</text>
</comment>
<dbReference type="AlphaFoldDB" id="A0A370L7I7"/>
<evidence type="ECO:0000313" key="5">
    <source>
        <dbReference type="Proteomes" id="UP000255207"/>
    </source>
</evidence>
<dbReference type="Pfam" id="PF00440">
    <property type="entry name" value="TetR_N"/>
    <property type="match status" value="1"/>
</dbReference>
<reference evidence="5" key="1">
    <citation type="submission" date="2018-07" db="EMBL/GenBank/DDBJ databases">
        <authorList>
            <person name="Safronova V.I."/>
            <person name="Chirak E.R."/>
            <person name="Sazanova A.L."/>
        </authorList>
    </citation>
    <scope>NUCLEOTIDE SEQUENCE [LARGE SCALE GENOMIC DNA]</scope>
    <source>
        <strain evidence="5">RCAM04685</strain>
    </source>
</reference>
<dbReference type="OrthoDB" id="70491at2"/>
<evidence type="ECO:0000256" key="2">
    <source>
        <dbReference type="PROSITE-ProRule" id="PRU00335"/>
    </source>
</evidence>
<dbReference type="PANTHER" id="PTHR30055">
    <property type="entry name" value="HTH-TYPE TRANSCRIPTIONAL REGULATOR RUTR"/>
    <property type="match status" value="1"/>
</dbReference>
<dbReference type="SUPFAM" id="SSF46689">
    <property type="entry name" value="Homeodomain-like"/>
    <property type="match status" value="1"/>
</dbReference>
<accession>A0A370L7I7</accession>
<gene>
    <name evidence="4" type="ORF">DWE98_13335</name>
</gene>
<dbReference type="InterPro" id="IPR009057">
    <property type="entry name" value="Homeodomain-like_sf"/>
</dbReference>
<feature type="domain" description="HTH tetR-type" evidence="3">
    <location>
        <begin position="4"/>
        <end position="64"/>
    </location>
</feature>
<keyword evidence="5" id="KW-1185">Reference proteome</keyword>
<sequence length="190" mass="19979">MAKGERRQQLLATAFDMVRRDGTDTLTLATLAEQAGVTKPITYEHFGTRAGLLLALYRDYEERQNAAMHAAIAASGRTLTEVAEIVATAYVDCALTSGPASEEIAATLCAYEETKDFLQASRRACIAGYAGAFSAVAAVPPERSEALFSGILGATEALARSATSGQITRETAITTIAQIAVGAVKEATSR</sequence>
<feature type="DNA-binding region" description="H-T-H motif" evidence="2">
    <location>
        <begin position="27"/>
        <end position="46"/>
    </location>
</feature>
<dbReference type="EMBL" id="QQTP01000006">
    <property type="protein sequence ID" value="RDJ24783.1"/>
    <property type="molecule type" value="Genomic_DNA"/>
</dbReference>
<keyword evidence="1 2" id="KW-0238">DNA-binding</keyword>
<dbReference type="Proteomes" id="UP000255207">
    <property type="component" value="Unassembled WGS sequence"/>
</dbReference>